<keyword evidence="3" id="KW-0813">Transport</keyword>
<comment type="similarity">
    <text evidence="2">Belongs to the GSP M family.</text>
</comment>
<reference evidence="12" key="1">
    <citation type="journal article" date="2019" name="Int. J. Syst. Evol. Microbiol.">
        <title>The Global Catalogue of Microorganisms (GCM) 10K type strain sequencing project: providing services to taxonomists for standard genome sequencing and annotation.</title>
        <authorList>
            <consortium name="The Broad Institute Genomics Platform"/>
            <consortium name="The Broad Institute Genome Sequencing Center for Infectious Disease"/>
            <person name="Wu L."/>
            <person name="Ma J."/>
        </authorList>
    </citation>
    <scope>NUCLEOTIDE SEQUENCE [LARGE SCALE GENOMIC DNA]</scope>
    <source>
        <strain evidence="12">CCUG 51308</strain>
    </source>
</reference>
<evidence type="ECO:0000256" key="3">
    <source>
        <dbReference type="ARBA" id="ARBA00022448"/>
    </source>
</evidence>
<comment type="subcellular location">
    <subcellularLocation>
        <location evidence="1">Cell inner membrane</location>
        <topology evidence="1">Single-pass membrane protein</topology>
    </subcellularLocation>
</comment>
<dbReference type="Pfam" id="PF04612">
    <property type="entry name" value="T2SSM"/>
    <property type="match status" value="1"/>
</dbReference>
<evidence type="ECO:0000256" key="10">
    <source>
        <dbReference type="SAM" id="Phobius"/>
    </source>
</evidence>
<evidence type="ECO:0000256" key="8">
    <source>
        <dbReference type="ARBA" id="ARBA00022989"/>
    </source>
</evidence>
<dbReference type="RefSeq" id="WP_382165186.1">
    <property type="nucleotide sequence ID" value="NZ_JBHTBR010000002.1"/>
</dbReference>
<accession>A0ABW2IHT2</accession>
<evidence type="ECO:0000256" key="7">
    <source>
        <dbReference type="ARBA" id="ARBA00022927"/>
    </source>
</evidence>
<dbReference type="EMBL" id="JBHTBR010000002">
    <property type="protein sequence ID" value="MFC7290360.1"/>
    <property type="molecule type" value="Genomic_DNA"/>
</dbReference>
<dbReference type="Gene3D" id="3.30.1360.100">
    <property type="entry name" value="General secretion pathway protein M, EpsM"/>
    <property type="match status" value="1"/>
</dbReference>
<protein>
    <submittedName>
        <fullName evidence="11">Type II secretion system protein GspM</fullName>
    </submittedName>
</protein>
<evidence type="ECO:0000256" key="2">
    <source>
        <dbReference type="ARBA" id="ARBA00010637"/>
    </source>
</evidence>
<keyword evidence="6 10" id="KW-0812">Transmembrane</keyword>
<evidence type="ECO:0000256" key="6">
    <source>
        <dbReference type="ARBA" id="ARBA00022692"/>
    </source>
</evidence>
<evidence type="ECO:0000313" key="12">
    <source>
        <dbReference type="Proteomes" id="UP001596492"/>
    </source>
</evidence>
<evidence type="ECO:0000256" key="1">
    <source>
        <dbReference type="ARBA" id="ARBA00004377"/>
    </source>
</evidence>
<sequence>MNLKNWWNTRDPREQLLICLCGMLTLAVILFQFVYMPSSKFRDQASRRYNAQAATHTEVVQTLRAFENSPRQTNAKSNGPIQGVVTDSSAVFGIEINRIEPTENGDLTLWIEQIDPRALYAWLTDLEVNHGIAVSKASIRANKDTVTVNANVFVSRGGN</sequence>
<evidence type="ECO:0000256" key="4">
    <source>
        <dbReference type="ARBA" id="ARBA00022475"/>
    </source>
</evidence>
<dbReference type="Proteomes" id="UP001596492">
    <property type="component" value="Unassembled WGS sequence"/>
</dbReference>
<keyword evidence="7" id="KW-0653">Protein transport</keyword>
<keyword evidence="5" id="KW-0997">Cell inner membrane</keyword>
<comment type="caution">
    <text evidence="11">The sequence shown here is derived from an EMBL/GenBank/DDBJ whole genome shotgun (WGS) entry which is preliminary data.</text>
</comment>
<dbReference type="SUPFAM" id="SSF103054">
    <property type="entry name" value="General secretion pathway protein M, EpsM"/>
    <property type="match status" value="1"/>
</dbReference>
<feature type="transmembrane region" description="Helical" evidence="10">
    <location>
        <begin position="15"/>
        <end position="35"/>
    </location>
</feature>
<keyword evidence="12" id="KW-1185">Reference proteome</keyword>
<evidence type="ECO:0000256" key="5">
    <source>
        <dbReference type="ARBA" id="ARBA00022519"/>
    </source>
</evidence>
<name>A0ABW2IHT2_9PROT</name>
<proteinExistence type="inferred from homology"/>
<dbReference type="InterPro" id="IPR007690">
    <property type="entry name" value="T2SS_GspM"/>
</dbReference>
<evidence type="ECO:0000313" key="11">
    <source>
        <dbReference type="EMBL" id="MFC7290360.1"/>
    </source>
</evidence>
<gene>
    <name evidence="11" type="primary">gspM</name>
    <name evidence="11" type="ORF">ACFQS8_01910</name>
</gene>
<evidence type="ECO:0000256" key="9">
    <source>
        <dbReference type="ARBA" id="ARBA00023136"/>
    </source>
</evidence>
<keyword evidence="4" id="KW-1003">Cell membrane</keyword>
<keyword evidence="9 10" id="KW-0472">Membrane</keyword>
<dbReference type="InterPro" id="IPR023229">
    <property type="entry name" value="T2SS_M_periplasmic_sf"/>
</dbReference>
<organism evidence="11 12">
    <name type="scientific">Hirschia litorea</name>
    <dbReference type="NCBI Taxonomy" id="1199156"/>
    <lineage>
        <taxon>Bacteria</taxon>
        <taxon>Pseudomonadati</taxon>
        <taxon>Pseudomonadota</taxon>
        <taxon>Alphaproteobacteria</taxon>
        <taxon>Hyphomonadales</taxon>
        <taxon>Hyphomonadaceae</taxon>
        <taxon>Hirschia</taxon>
    </lineage>
</organism>
<keyword evidence="8 10" id="KW-1133">Transmembrane helix</keyword>